<keyword evidence="1" id="KW-0614">Plasmid</keyword>
<dbReference type="RefSeq" id="WP_264777674.1">
    <property type="nucleotide sequence ID" value="NZ_AP026561.1"/>
</dbReference>
<reference evidence="1" key="1">
    <citation type="submission" date="2022-07" db="EMBL/GenBank/DDBJ databases">
        <title>Complete Genome Sequence of the Radioresistant Bacterium Deinococcus aetherius ST0316, Isolated from the Air Dust collected in Lower Stratosphere above Japan.</title>
        <authorList>
            <person name="Satoh K."/>
            <person name="Hagiwara K."/>
            <person name="Katsumata K."/>
            <person name="Kubo A."/>
            <person name="Yokobori S."/>
            <person name="Yamagishi A."/>
            <person name="Oono Y."/>
            <person name="Narumi I."/>
        </authorList>
    </citation>
    <scope>NUCLEOTIDE SEQUENCE</scope>
    <source>
        <strain evidence="1">ST0316</strain>
        <plasmid evidence="1">pDAETH-1</plasmid>
    </source>
</reference>
<dbReference type="Proteomes" id="UP001064971">
    <property type="component" value="Plasmid pDAETH-1"/>
</dbReference>
<dbReference type="InterPro" id="IPR036249">
    <property type="entry name" value="Thioredoxin-like_sf"/>
</dbReference>
<dbReference type="SUPFAM" id="SSF52833">
    <property type="entry name" value="Thioredoxin-like"/>
    <property type="match status" value="1"/>
</dbReference>
<evidence type="ECO:0000313" key="2">
    <source>
        <dbReference type="Proteomes" id="UP001064971"/>
    </source>
</evidence>
<dbReference type="Gene3D" id="3.40.30.10">
    <property type="entry name" value="Glutaredoxin"/>
    <property type="match status" value="1"/>
</dbReference>
<organism evidence="1 2">
    <name type="scientific">Deinococcus aetherius</name>
    <dbReference type="NCBI Taxonomy" id="200252"/>
    <lineage>
        <taxon>Bacteria</taxon>
        <taxon>Thermotogati</taxon>
        <taxon>Deinococcota</taxon>
        <taxon>Deinococci</taxon>
        <taxon>Deinococcales</taxon>
        <taxon>Deinococcaceae</taxon>
        <taxon>Deinococcus</taxon>
    </lineage>
</organism>
<keyword evidence="2" id="KW-1185">Reference proteome</keyword>
<name>A0ABM8AJ57_9DEIO</name>
<geneLocation type="plasmid" evidence="1 2">
    <name>pDAETH-1</name>
</geneLocation>
<protein>
    <submittedName>
        <fullName evidence="1">Uncharacterized protein</fullName>
    </submittedName>
</protein>
<evidence type="ECO:0000313" key="1">
    <source>
        <dbReference type="EMBL" id="BDP43834.1"/>
    </source>
</evidence>
<proteinExistence type="predicted"/>
<gene>
    <name evidence="1" type="ORF">DAETH_38030</name>
</gene>
<dbReference type="EMBL" id="AP026561">
    <property type="protein sequence ID" value="BDP43834.1"/>
    <property type="molecule type" value="Genomic_DNA"/>
</dbReference>
<accession>A0ABM8AJ57</accession>
<sequence>MSRLQPGDVLPDVVVRDGRDHSAHLAEVLQGGRGVVLFDHGDGCPHCEAQRRDCGRHAERLREERVGVVVLSGAAASPGSRWPWARRPPVPALHGEEVARLLQDVGEAGERRHSTAAVVRPGRVVALALYAGGARAPQPGGRPHLHRHSTLNWSCPAVRGRG</sequence>